<dbReference type="Gene3D" id="3.30.1520.10">
    <property type="entry name" value="Phox-like domain"/>
    <property type="match status" value="1"/>
</dbReference>
<dbReference type="SUPFAM" id="SSF64268">
    <property type="entry name" value="PX domain"/>
    <property type="match status" value="1"/>
</dbReference>
<feature type="domain" description="PX" evidence="1">
    <location>
        <begin position="1"/>
        <end position="91"/>
    </location>
</feature>
<evidence type="ECO:0000259" key="1">
    <source>
        <dbReference type="PROSITE" id="PS50195"/>
    </source>
</evidence>
<keyword evidence="3" id="KW-1185">Reference proteome</keyword>
<dbReference type="AlphaFoldDB" id="A0A5B7ECK7"/>
<evidence type="ECO:0000313" key="3">
    <source>
        <dbReference type="Proteomes" id="UP000324222"/>
    </source>
</evidence>
<protein>
    <submittedName>
        <fullName evidence="2">Nischarin</fullName>
    </submittedName>
</protein>
<evidence type="ECO:0000313" key="2">
    <source>
        <dbReference type="EMBL" id="MPC31069.1"/>
    </source>
</evidence>
<reference evidence="2 3" key="1">
    <citation type="submission" date="2019-05" db="EMBL/GenBank/DDBJ databases">
        <title>Another draft genome of Portunus trituberculatus and its Hox gene families provides insights of decapod evolution.</title>
        <authorList>
            <person name="Jeong J.-H."/>
            <person name="Song I."/>
            <person name="Kim S."/>
            <person name="Choi T."/>
            <person name="Kim D."/>
            <person name="Ryu S."/>
            <person name="Kim W."/>
        </authorList>
    </citation>
    <scope>NUCLEOTIDE SEQUENCE [LARGE SCALE GENOMIC DNA]</scope>
    <source>
        <tissue evidence="2">Muscle</tissue>
    </source>
</reference>
<sequence length="91" mass="10262">MASLSPEHNVAVCIPSTHQCDGVTLYNINLCVGGVQWSVKQRYNAFAELHEKLVSNHGVARDLLPPKKIIGNKEPSFIEKRRCDLELYIQE</sequence>
<name>A0A5B7ECK7_PORTR</name>
<dbReference type="Pfam" id="PF00787">
    <property type="entry name" value="PX"/>
    <property type="match status" value="1"/>
</dbReference>
<dbReference type="PROSITE" id="PS50195">
    <property type="entry name" value="PX"/>
    <property type="match status" value="1"/>
</dbReference>
<dbReference type="EMBL" id="VSRR010002363">
    <property type="protein sequence ID" value="MPC31069.1"/>
    <property type="molecule type" value="Genomic_DNA"/>
</dbReference>
<gene>
    <name evidence="2" type="primary">NISCH_0</name>
    <name evidence="2" type="ORF">E2C01_024346</name>
</gene>
<organism evidence="2 3">
    <name type="scientific">Portunus trituberculatus</name>
    <name type="common">Swimming crab</name>
    <name type="synonym">Neptunus trituberculatus</name>
    <dbReference type="NCBI Taxonomy" id="210409"/>
    <lineage>
        <taxon>Eukaryota</taxon>
        <taxon>Metazoa</taxon>
        <taxon>Ecdysozoa</taxon>
        <taxon>Arthropoda</taxon>
        <taxon>Crustacea</taxon>
        <taxon>Multicrustacea</taxon>
        <taxon>Malacostraca</taxon>
        <taxon>Eumalacostraca</taxon>
        <taxon>Eucarida</taxon>
        <taxon>Decapoda</taxon>
        <taxon>Pleocyemata</taxon>
        <taxon>Brachyura</taxon>
        <taxon>Eubrachyura</taxon>
        <taxon>Portunoidea</taxon>
        <taxon>Portunidae</taxon>
        <taxon>Portuninae</taxon>
        <taxon>Portunus</taxon>
    </lineage>
</organism>
<dbReference type="InterPro" id="IPR001683">
    <property type="entry name" value="PX_dom"/>
</dbReference>
<dbReference type="Proteomes" id="UP000324222">
    <property type="component" value="Unassembled WGS sequence"/>
</dbReference>
<dbReference type="GO" id="GO:0035091">
    <property type="term" value="F:phosphatidylinositol binding"/>
    <property type="evidence" value="ECO:0007669"/>
    <property type="project" value="InterPro"/>
</dbReference>
<comment type="caution">
    <text evidence="2">The sequence shown here is derived from an EMBL/GenBank/DDBJ whole genome shotgun (WGS) entry which is preliminary data.</text>
</comment>
<dbReference type="InterPro" id="IPR036871">
    <property type="entry name" value="PX_dom_sf"/>
</dbReference>
<accession>A0A5B7ECK7</accession>
<proteinExistence type="predicted"/>
<dbReference type="OrthoDB" id="430293at2759"/>